<protein>
    <submittedName>
        <fullName evidence="3">Acyl-CoA thioesterase-1</fullName>
    </submittedName>
</protein>
<organism evidence="3 4">
    <name type="scientific">Allochromatium warmingii</name>
    <name type="common">Chromatium warmingii</name>
    <dbReference type="NCBI Taxonomy" id="61595"/>
    <lineage>
        <taxon>Bacteria</taxon>
        <taxon>Pseudomonadati</taxon>
        <taxon>Pseudomonadota</taxon>
        <taxon>Gammaproteobacteria</taxon>
        <taxon>Chromatiales</taxon>
        <taxon>Chromatiaceae</taxon>
        <taxon>Allochromatium</taxon>
    </lineage>
</organism>
<reference evidence="4" key="1">
    <citation type="submission" date="2016-10" db="EMBL/GenBank/DDBJ databases">
        <authorList>
            <person name="Varghese N."/>
            <person name="Submissions S."/>
        </authorList>
    </citation>
    <scope>NUCLEOTIDE SEQUENCE [LARGE SCALE GENOMIC DNA]</scope>
    <source>
        <strain evidence="4">DSM 173</strain>
    </source>
</reference>
<dbReference type="Proteomes" id="UP000198672">
    <property type="component" value="Unassembled WGS sequence"/>
</dbReference>
<keyword evidence="1" id="KW-0732">Signal</keyword>
<feature type="chain" id="PRO_5011569940" evidence="1">
    <location>
        <begin position="21"/>
        <end position="215"/>
    </location>
</feature>
<evidence type="ECO:0000313" key="3">
    <source>
        <dbReference type="EMBL" id="SDY23906.1"/>
    </source>
</evidence>
<dbReference type="SUPFAM" id="SSF52266">
    <property type="entry name" value="SGNH hydrolase"/>
    <property type="match status" value="1"/>
</dbReference>
<keyword evidence="4" id="KW-1185">Reference proteome</keyword>
<dbReference type="AlphaFoldDB" id="A0A1H3I865"/>
<accession>A0A1H3I865</accession>
<feature type="signal peptide" evidence="1">
    <location>
        <begin position="1"/>
        <end position="20"/>
    </location>
</feature>
<gene>
    <name evidence="3" type="ORF">SAMN05421644_1415</name>
</gene>
<dbReference type="InterPro" id="IPR013830">
    <property type="entry name" value="SGNH_hydro"/>
</dbReference>
<dbReference type="PANTHER" id="PTHR30383:SF24">
    <property type="entry name" value="THIOESTERASE 1_PROTEASE 1_LYSOPHOSPHOLIPASE L1"/>
    <property type="match status" value="1"/>
</dbReference>
<name>A0A1H3I865_ALLWA</name>
<dbReference type="STRING" id="61595.SAMN05421644_1415"/>
<dbReference type="CDD" id="cd01822">
    <property type="entry name" value="Lysophospholipase_L1_like"/>
    <property type="match status" value="1"/>
</dbReference>
<dbReference type="InterPro" id="IPR036514">
    <property type="entry name" value="SGNH_hydro_sf"/>
</dbReference>
<dbReference type="InterPro" id="IPR051532">
    <property type="entry name" value="Ester_Hydrolysis_Enzymes"/>
</dbReference>
<dbReference type="PANTHER" id="PTHR30383">
    <property type="entry name" value="THIOESTERASE 1/PROTEASE 1/LYSOPHOSPHOLIPASE L1"/>
    <property type="match status" value="1"/>
</dbReference>
<evidence type="ECO:0000313" key="4">
    <source>
        <dbReference type="Proteomes" id="UP000198672"/>
    </source>
</evidence>
<dbReference type="Pfam" id="PF13472">
    <property type="entry name" value="Lipase_GDSL_2"/>
    <property type="match status" value="1"/>
</dbReference>
<proteinExistence type="predicted"/>
<evidence type="ECO:0000259" key="2">
    <source>
        <dbReference type="Pfam" id="PF13472"/>
    </source>
</evidence>
<dbReference type="Gene3D" id="3.40.50.1110">
    <property type="entry name" value="SGNH hydrolase"/>
    <property type="match status" value="1"/>
</dbReference>
<dbReference type="GO" id="GO:0004622">
    <property type="term" value="F:phosphatidylcholine lysophospholipase activity"/>
    <property type="evidence" value="ECO:0007669"/>
    <property type="project" value="TreeGrafter"/>
</dbReference>
<sequence length="215" mass="22558">MLITVLALWHWPLSATLADAVTPEMTPAAPVVLVLGDSLSANYGFDTQHGWVTLLAERIAGAGLPHQVVNASISGETTAGGVTRLPALLARHHPAVLLIELGANDGLRGWAVADLRERLTQLVNSGQAAGAQVLLVGVRLPPNYGASYLAGFQAVFGEVAQALAVPLVPNLLQGVDEDWSLMQADGLHPTAAAQVRLLDNVWPILGPLLRGHGHQ</sequence>
<feature type="domain" description="SGNH hydrolase-type esterase" evidence="2">
    <location>
        <begin position="34"/>
        <end position="193"/>
    </location>
</feature>
<evidence type="ECO:0000256" key="1">
    <source>
        <dbReference type="SAM" id="SignalP"/>
    </source>
</evidence>
<dbReference type="EMBL" id="FNOW01000041">
    <property type="protein sequence ID" value="SDY23906.1"/>
    <property type="molecule type" value="Genomic_DNA"/>
</dbReference>